<feature type="region of interest" description="Disordered" evidence="1">
    <location>
        <begin position="23"/>
        <end position="65"/>
    </location>
</feature>
<protein>
    <submittedName>
        <fullName evidence="2">Uncharacterized protein</fullName>
    </submittedName>
</protein>
<sequence length="261" mass="26988">MIRGDQVSPVFCPISMWNRTPASSGGNSIISTPQSNTCSSSSSTFTHSSKDSTPHTRAKTDLGDDTRSVEKLLSALNSPITPTRINGGATSQVVINLTDTSQCSCGFCPPLHTAGTSAGVAAVQRSGTVPPLTASLSLFGTTRYPTPALVVDRSSDNNNKVEGGSRRRDLSFVPKQEQDAEMDGSCFSASGDEGGTLSTTAANANFKQGGGDCTAASCNFDASQQLGNSMPPPANINLQPFQISSARPNTPASTHIPITAS</sequence>
<proteinExistence type="predicted"/>
<keyword evidence="3" id="KW-1185">Reference proteome</keyword>
<dbReference type="Proteomes" id="UP001294444">
    <property type="component" value="Unassembled WGS sequence"/>
</dbReference>
<feature type="compositionally biased region" description="Low complexity" evidence="1">
    <location>
        <begin position="31"/>
        <end position="47"/>
    </location>
</feature>
<organism evidence="2 3">
    <name type="scientific">Melanopsichium pennsylvanicum</name>
    <dbReference type="NCBI Taxonomy" id="63383"/>
    <lineage>
        <taxon>Eukaryota</taxon>
        <taxon>Fungi</taxon>
        <taxon>Dikarya</taxon>
        <taxon>Basidiomycota</taxon>
        <taxon>Ustilaginomycotina</taxon>
        <taxon>Ustilaginomycetes</taxon>
        <taxon>Ustilaginales</taxon>
        <taxon>Ustilaginaceae</taxon>
        <taxon>Melanopsichium</taxon>
    </lineage>
</organism>
<comment type="caution">
    <text evidence="2">The sequence shown here is derived from an EMBL/GenBank/DDBJ whole genome shotgun (WGS) entry which is preliminary data.</text>
</comment>
<evidence type="ECO:0000313" key="3">
    <source>
        <dbReference type="Proteomes" id="UP001294444"/>
    </source>
</evidence>
<dbReference type="AlphaFoldDB" id="A0AAJ4XL57"/>
<evidence type="ECO:0000313" key="2">
    <source>
        <dbReference type="EMBL" id="SNX84138.1"/>
    </source>
</evidence>
<gene>
    <name evidence="2" type="ORF">MEPE_02846</name>
</gene>
<reference evidence="2" key="1">
    <citation type="submission" date="2023-10" db="EMBL/GenBank/DDBJ databases">
        <authorList>
            <person name="Guldener U."/>
        </authorList>
    </citation>
    <scope>NUCLEOTIDE SEQUENCE</scope>
    <source>
        <strain evidence="2">Mp4</strain>
    </source>
</reference>
<dbReference type="EMBL" id="OAPG01000005">
    <property type="protein sequence ID" value="SNX84138.1"/>
    <property type="molecule type" value="Genomic_DNA"/>
</dbReference>
<evidence type="ECO:0000256" key="1">
    <source>
        <dbReference type="SAM" id="MobiDB-lite"/>
    </source>
</evidence>
<accession>A0AAJ4XL57</accession>
<feature type="compositionally biased region" description="Basic and acidic residues" evidence="1">
    <location>
        <begin position="48"/>
        <end position="65"/>
    </location>
</feature>
<name>A0AAJ4XL57_9BASI</name>